<dbReference type="AlphaFoldDB" id="A0A1Y1MK60"/>
<proteinExistence type="predicted"/>
<dbReference type="Gene3D" id="3.30.420.10">
    <property type="entry name" value="Ribonuclease H-like superfamily/Ribonuclease H"/>
    <property type="match status" value="1"/>
</dbReference>
<reference evidence="1" key="1">
    <citation type="journal article" date="2016" name="Sci. Rep.">
        <title>Molecular characterization of firefly nuptial gifts: a multi-omics approach sheds light on postcopulatory sexual selection.</title>
        <authorList>
            <person name="Al-Wathiqui N."/>
            <person name="Fallon T.R."/>
            <person name="South A."/>
            <person name="Weng J.K."/>
            <person name="Lewis S.M."/>
        </authorList>
    </citation>
    <scope>NUCLEOTIDE SEQUENCE</scope>
</reference>
<dbReference type="InterPro" id="IPR036397">
    <property type="entry name" value="RNaseH_sf"/>
</dbReference>
<evidence type="ECO:0000313" key="1">
    <source>
        <dbReference type="EMBL" id="JAV84246.1"/>
    </source>
</evidence>
<name>A0A1Y1MK60_PHOPY</name>
<evidence type="ECO:0008006" key="2">
    <source>
        <dbReference type="Google" id="ProtNLM"/>
    </source>
</evidence>
<sequence length="113" mass="12835">MVERMNKIMGKYLSKVVSDHQSDCDQYLHFTLMANRSAVQETTGQRPASVLYGREIRLPRDFQFGTRPGQEETVGNEYVENLQQKLGVSMVTMRDNNETNLVSITISHGIIAI</sequence>
<protein>
    <recommendedName>
        <fullName evidence="2">Integrase catalytic domain-containing protein</fullName>
    </recommendedName>
</protein>
<organism evidence="1">
    <name type="scientific">Photinus pyralis</name>
    <name type="common">Common eastern firefly</name>
    <name type="synonym">Lampyris pyralis</name>
    <dbReference type="NCBI Taxonomy" id="7054"/>
    <lineage>
        <taxon>Eukaryota</taxon>
        <taxon>Metazoa</taxon>
        <taxon>Ecdysozoa</taxon>
        <taxon>Arthropoda</taxon>
        <taxon>Hexapoda</taxon>
        <taxon>Insecta</taxon>
        <taxon>Pterygota</taxon>
        <taxon>Neoptera</taxon>
        <taxon>Endopterygota</taxon>
        <taxon>Coleoptera</taxon>
        <taxon>Polyphaga</taxon>
        <taxon>Elateriformia</taxon>
        <taxon>Elateroidea</taxon>
        <taxon>Lampyridae</taxon>
        <taxon>Lampyrinae</taxon>
        <taxon>Photinus</taxon>
    </lineage>
</organism>
<accession>A0A1Y1MK60</accession>
<dbReference type="GO" id="GO:0003676">
    <property type="term" value="F:nucleic acid binding"/>
    <property type="evidence" value="ECO:0007669"/>
    <property type="project" value="InterPro"/>
</dbReference>
<dbReference type="EMBL" id="GEZM01033403">
    <property type="protein sequence ID" value="JAV84246.1"/>
    <property type="molecule type" value="Transcribed_RNA"/>
</dbReference>